<dbReference type="Gene3D" id="3.60.10.10">
    <property type="entry name" value="Endonuclease/exonuclease/phosphatase"/>
    <property type="match status" value="1"/>
</dbReference>
<dbReference type="InterPro" id="IPR036691">
    <property type="entry name" value="Endo/exonu/phosph_ase_sf"/>
</dbReference>
<proteinExistence type="predicted"/>
<dbReference type="PANTHER" id="PTHR33233:SF14">
    <property type="entry name" value="ENDONUCLEASE_EXONUCLEASE_PHOSPHATASE"/>
    <property type="match status" value="1"/>
</dbReference>
<dbReference type="PANTHER" id="PTHR33233">
    <property type="entry name" value="ENDONUCLEASE/EXONUCLEASE/PHOSPHATASE"/>
    <property type="match status" value="1"/>
</dbReference>
<gene>
    <name evidence="1" type="ORF">H5410_051842</name>
</gene>
<dbReference type="EMBL" id="JACXVP010000010">
    <property type="protein sequence ID" value="KAG5581215.1"/>
    <property type="molecule type" value="Genomic_DNA"/>
</dbReference>
<name>A0A9J5X0L4_SOLCO</name>
<organism evidence="1 2">
    <name type="scientific">Solanum commersonii</name>
    <name type="common">Commerson's wild potato</name>
    <name type="synonym">Commerson's nightshade</name>
    <dbReference type="NCBI Taxonomy" id="4109"/>
    <lineage>
        <taxon>Eukaryota</taxon>
        <taxon>Viridiplantae</taxon>
        <taxon>Streptophyta</taxon>
        <taxon>Embryophyta</taxon>
        <taxon>Tracheophyta</taxon>
        <taxon>Spermatophyta</taxon>
        <taxon>Magnoliopsida</taxon>
        <taxon>eudicotyledons</taxon>
        <taxon>Gunneridae</taxon>
        <taxon>Pentapetalae</taxon>
        <taxon>asterids</taxon>
        <taxon>lamiids</taxon>
        <taxon>Solanales</taxon>
        <taxon>Solanaceae</taxon>
        <taxon>Solanoideae</taxon>
        <taxon>Solaneae</taxon>
        <taxon>Solanum</taxon>
    </lineage>
</organism>
<dbReference type="OrthoDB" id="1939300at2759"/>
<protein>
    <submittedName>
        <fullName evidence="1">Uncharacterized protein</fullName>
    </submittedName>
</protein>
<keyword evidence="2" id="KW-1185">Reference proteome</keyword>
<reference evidence="1 2" key="1">
    <citation type="submission" date="2020-09" db="EMBL/GenBank/DDBJ databases">
        <title>De no assembly of potato wild relative species, Solanum commersonii.</title>
        <authorList>
            <person name="Cho K."/>
        </authorList>
    </citation>
    <scope>NUCLEOTIDE SEQUENCE [LARGE SCALE GENOMIC DNA]</scope>
    <source>
        <strain evidence="1">LZ3.2</strain>
        <tissue evidence="1">Leaf</tissue>
    </source>
</reference>
<evidence type="ECO:0000313" key="2">
    <source>
        <dbReference type="Proteomes" id="UP000824120"/>
    </source>
</evidence>
<sequence length="204" mass="22871">MNGTVAVDRSAIKLSMPEKTPEKPWTNLFATNRMAARGINLTYIAPIIVDGEKVVEILAEDLAEDDVKWKPSVVVYVVGTAPSIGVMERFILGQGNFSSKLVVLYHTDGYFVVRPIGSQVQLAEIKDFKDCMINSNLSELHTVGRQYTWTNGHVCSRIDRALVNDEWVLRMPPVQVMVMEPLFSDLTSEYRIGSTKGHKKETIQ</sequence>
<accession>A0A9J5X0L4</accession>
<dbReference type="AlphaFoldDB" id="A0A9J5X0L4"/>
<dbReference type="Proteomes" id="UP000824120">
    <property type="component" value="Chromosome 10"/>
</dbReference>
<dbReference type="SUPFAM" id="SSF56219">
    <property type="entry name" value="DNase I-like"/>
    <property type="match status" value="1"/>
</dbReference>
<comment type="caution">
    <text evidence="1">The sequence shown here is derived from an EMBL/GenBank/DDBJ whole genome shotgun (WGS) entry which is preliminary data.</text>
</comment>
<evidence type="ECO:0000313" key="1">
    <source>
        <dbReference type="EMBL" id="KAG5581215.1"/>
    </source>
</evidence>